<dbReference type="Proteomes" id="UP000077363">
    <property type="component" value="Chromosome"/>
</dbReference>
<gene>
    <name evidence="1" type="ORF">SU48_01650</name>
</gene>
<accession>A0A172T6T5</accession>
<dbReference type="RefSeq" id="WP_064013723.1">
    <property type="nucleotide sequence ID" value="NZ_CP011387.1"/>
</dbReference>
<dbReference type="PATRIC" id="fig|1182568.3.peg.340"/>
<dbReference type="AlphaFoldDB" id="A0A172T6T5"/>
<protein>
    <recommendedName>
        <fullName evidence="3">HTH cro/C1-type domain-containing protein</fullName>
    </recommendedName>
</protein>
<evidence type="ECO:0008006" key="3">
    <source>
        <dbReference type="Google" id="ProtNLM"/>
    </source>
</evidence>
<dbReference type="EMBL" id="CP011387">
    <property type="protein sequence ID" value="ANE42672.1"/>
    <property type="molecule type" value="Genomic_DNA"/>
</dbReference>
<dbReference type="SUPFAM" id="SSF47413">
    <property type="entry name" value="lambda repressor-like DNA-binding domains"/>
    <property type="match status" value="1"/>
</dbReference>
<proteinExistence type="predicted"/>
<dbReference type="InterPro" id="IPR010982">
    <property type="entry name" value="Lambda_DNA-bd_dom_sf"/>
</dbReference>
<dbReference type="KEGG" id="dpu:SU48_01650"/>
<organism evidence="1 2">
    <name type="scientific">Deinococcus puniceus</name>
    <dbReference type="NCBI Taxonomy" id="1182568"/>
    <lineage>
        <taxon>Bacteria</taxon>
        <taxon>Thermotogati</taxon>
        <taxon>Deinococcota</taxon>
        <taxon>Deinococci</taxon>
        <taxon>Deinococcales</taxon>
        <taxon>Deinococcaceae</taxon>
        <taxon>Deinococcus</taxon>
    </lineage>
</organism>
<sequence length="74" mass="8151">MTDEVRAAVNAYLQERGMSRADLARAVERTPQEITRALNGGKNGGSVSPLWIAIFQALQLELTVQEQQDSDHTP</sequence>
<evidence type="ECO:0000313" key="1">
    <source>
        <dbReference type="EMBL" id="ANE42672.1"/>
    </source>
</evidence>
<evidence type="ECO:0000313" key="2">
    <source>
        <dbReference type="Proteomes" id="UP000077363"/>
    </source>
</evidence>
<dbReference type="OrthoDB" id="72359at2"/>
<reference evidence="1 2" key="1">
    <citation type="submission" date="2015-01" db="EMBL/GenBank/DDBJ databases">
        <title>Deinococcus puniceus/DY1/ whole genome sequencing.</title>
        <authorList>
            <person name="Kim M.K."/>
            <person name="Srinivasan S."/>
            <person name="Lee J.-J."/>
        </authorList>
    </citation>
    <scope>NUCLEOTIDE SEQUENCE [LARGE SCALE GENOMIC DNA]</scope>
    <source>
        <strain evidence="1 2">DY1</strain>
    </source>
</reference>
<keyword evidence="2" id="KW-1185">Reference proteome</keyword>
<dbReference type="GO" id="GO:0003677">
    <property type="term" value="F:DNA binding"/>
    <property type="evidence" value="ECO:0007669"/>
    <property type="project" value="InterPro"/>
</dbReference>
<name>A0A172T6T5_9DEIO</name>